<gene>
    <name evidence="1" type="ORF">HUJ06_012769</name>
</gene>
<sequence length="113" mass="13051">MPLFYDKPRYLASSPILSPQTLRWVGYVFLFVNNILDRKQEVMPLTQGSYFLLFLVICVDFVKGFLSSPESYSSGLIEVLAFGFAYVTHLDFNSLLYFSSEFEETTDFTLFLP</sequence>
<dbReference type="EMBL" id="DUZY01000003">
    <property type="protein sequence ID" value="DAD33918.1"/>
    <property type="molecule type" value="Genomic_DNA"/>
</dbReference>
<dbReference type="AlphaFoldDB" id="A0A822YXF3"/>
<organism evidence="1 2">
    <name type="scientific">Nelumbo nucifera</name>
    <name type="common">Sacred lotus</name>
    <dbReference type="NCBI Taxonomy" id="4432"/>
    <lineage>
        <taxon>Eukaryota</taxon>
        <taxon>Viridiplantae</taxon>
        <taxon>Streptophyta</taxon>
        <taxon>Embryophyta</taxon>
        <taxon>Tracheophyta</taxon>
        <taxon>Spermatophyta</taxon>
        <taxon>Magnoliopsida</taxon>
        <taxon>Proteales</taxon>
        <taxon>Nelumbonaceae</taxon>
        <taxon>Nelumbo</taxon>
    </lineage>
</organism>
<proteinExistence type="predicted"/>
<accession>A0A822YXF3</accession>
<evidence type="ECO:0000313" key="1">
    <source>
        <dbReference type="EMBL" id="DAD33918.1"/>
    </source>
</evidence>
<comment type="caution">
    <text evidence="1">The sequence shown here is derived from an EMBL/GenBank/DDBJ whole genome shotgun (WGS) entry which is preliminary data.</text>
</comment>
<reference evidence="1 2" key="1">
    <citation type="journal article" date="2020" name="Mol. Biol. Evol.">
        <title>Distinct Expression and Methylation Patterns for Genes with Different Fates following a Single Whole-Genome Duplication in Flowering Plants.</title>
        <authorList>
            <person name="Shi T."/>
            <person name="Rahmani R.S."/>
            <person name="Gugger P.F."/>
            <person name="Wang M."/>
            <person name="Li H."/>
            <person name="Zhang Y."/>
            <person name="Li Z."/>
            <person name="Wang Q."/>
            <person name="Van de Peer Y."/>
            <person name="Marchal K."/>
            <person name="Chen J."/>
        </authorList>
    </citation>
    <scope>NUCLEOTIDE SEQUENCE [LARGE SCALE GENOMIC DNA]</scope>
    <source>
        <tissue evidence="1">Leaf</tissue>
    </source>
</reference>
<name>A0A822YXF3_NELNU</name>
<evidence type="ECO:0000313" key="2">
    <source>
        <dbReference type="Proteomes" id="UP000607653"/>
    </source>
</evidence>
<keyword evidence="2" id="KW-1185">Reference proteome</keyword>
<protein>
    <submittedName>
        <fullName evidence="1">Uncharacterized protein</fullName>
    </submittedName>
</protein>
<dbReference type="Proteomes" id="UP000607653">
    <property type="component" value="Unassembled WGS sequence"/>
</dbReference>